<feature type="transmembrane region" description="Helical" evidence="1">
    <location>
        <begin position="19"/>
        <end position="38"/>
    </location>
</feature>
<dbReference type="STRING" id="1068978.AMETH_1032"/>
<dbReference type="AlphaFoldDB" id="A0A076MK98"/>
<organism evidence="3 4">
    <name type="scientific">Amycolatopsis methanolica 239</name>
    <dbReference type="NCBI Taxonomy" id="1068978"/>
    <lineage>
        <taxon>Bacteria</taxon>
        <taxon>Bacillati</taxon>
        <taxon>Actinomycetota</taxon>
        <taxon>Actinomycetes</taxon>
        <taxon>Pseudonocardiales</taxon>
        <taxon>Pseudonocardiaceae</taxon>
        <taxon>Amycolatopsis</taxon>
        <taxon>Amycolatopsis methanolica group</taxon>
    </lineage>
</organism>
<gene>
    <name evidence="3" type="ORF">AMETH_1032</name>
</gene>
<keyword evidence="1" id="KW-1133">Transmembrane helix</keyword>
<protein>
    <recommendedName>
        <fullName evidence="2">DUF4350 domain-containing protein</fullName>
    </recommendedName>
</protein>
<keyword evidence="1" id="KW-0812">Transmembrane</keyword>
<feature type="domain" description="DUF4350" evidence="2">
    <location>
        <begin position="46"/>
        <end position="211"/>
    </location>
</feature>
<reference evidence="3 4" key="1">
    <citation type="submission" date="2014-07" db="EMBL/GenBank/DDBJ databases">
        <title>Whole Genome Sequence of the Amycolatopsis methanolica 239.</title>
        <authorList>
            <person name="Tang B."/>
        </authorList>
    </citation>
    <scope>NUCLEOTIDE SEQUENCE [LARGE SCALE GENOMIC DNA]</scope>
    <source>
        <strain evidence="3 4">239</strain>
    </source>
</reference>
<dbReference type="OrthoDB" id="5241668at2"/>
<dbReference type="InterPro" id="IPR025646">
    <property type="entry name" value="DUF4350"/>
</dbReference>
<dbReference type="RefSeq" id="WP_026153826.1">
    <property type="nucleotide sequence ID" value="NZ_AQUL01000001.1"/>
</dbReference>
<proteinExistence type="predicted"/>
<evidence type="ECO:0000259" key="2">
    <source>
        <dbReference type="Pfam" id="PF14258"/>
    </source>
</evidence>
<dbReference type="Proteomes" id="UP000062973">
    <property type="component" value="Chromosome"/>
</dbReference>
<dbReference type="Pfam" id="PF14258">
    <property type="entry name" value="DUF4350"/>
    <property type="match status" value="1"/>
</dbReference>
<name>A0A076MK98_AMYME</name>
<dbReference type="KEGG" id="amq:AMETH_1032"/>
<evidence type="ECO:0000313" key="4">
    <source>
        <dbReference type="Proteomes" id="UP000062973"/>
    </source>
</evidence>
<sequence length="372" mass="38117">MTSVSPDSRRIWRAARAPLVIAVIVLIGAVVVLLTSAGEQRGSLDPESAAPGGSRALARLLEREGVRIVPARTYAEAEAALQGDATLLVTGPGLVEPSRLTALRSRATDAVLVGPDDPVLDILAPGVVVSGEVDPAAREPGCTVAGAVAAGNAVLGGFTYEAHGRARGCYDGTLLQLPGDHGTTTILGGGAPMTNDRLDEAGDAALTMRLLGRHATLVWYVPTPGDTGAGNAARSFTDLIPRPWLFGAVQLGVAAVLFALSRARRLGPVVSERLPVVVRAAETTEGRARLYRRAGAAGHAAATLRQAAIDRVRPLLGLGAGAEPAAVVAAVAARTGRPAAAVGELLYGPAPADDAGLVRLADELDRIEREIS</sequence>
<dbReference type="HOGENOM" id="CLU_037015_0_0_11"/>
<evidence type="ECO:0000256" key="1">
    <source>
        <dbReference type="SAM" id="Phobius"/>
    </source>
</evidence>
<dbReference type="eggNOG" id="ENOG502ZY4N">
    <property type="taxonomic scope" value="Bacteria"/>
</dbReference>
<dbReference type="PATRIC" id="fig|1068978.7.peg.1083"/>
<accession>A0A076MK98</accession>
<dbReference type="EMBL" id="CP009110">
    <property type="protein sequence ID" value="AIJ21124.1"/>
    <property type="molecule type" value="Genomic_DNA"/>
</dbReference>
<keyword evidence="1" id="KW-0472">Membrane</keyword>
<evidence type="ECO:0000313" key="3">
    <source>
        <dbReference type="EMBL" id="AIJ21124.1"/>
    </source>
</evidence>
<keyword evidence="4" id="KW-1185">Reference proteome</keyword>